<accession>A0A2I0JXV9</accession>
<dbReference type="AlphaFoldDB" id="A0A2I0JXV9"/>
<reference evidence="1 2" key="1">
    <citation type="submission" date="2017-11" db="EMBL/GenBank/DDBJ databases">
        <title>De-novo sequencing of pomegranate (Punica granatum L.) genome.</title>
        <authorList>
            <person name="Akparov Z."/>
            <person name="Amiraslanov A."/>
            <person name="Hajiyeva S."/>
            <person name="Abbasov M."/>
            <person name="Kaur K."/>
            <person name="Hamwieh A."/>
            <person name="Solovyev V."/>
            <person name="Salamov A."/>
            <person name="Braich B."/>
            <person name="Kosarev P."/>
            <person name="Mahmoud A."/>
            <person name="Hajiyev E."/>
            <person name="Babayeva S."/>
            <person name="Izzatullayeva V."/>
            <person name="Mammadov A."/>
            <person name="Mammadov A."/>
            <person name="Sharifova S."/>
            <person name="Ojaghi J."/>
            <person name="Eynullazada K."/>
            <person name="Bayramov B."/>
            <person name="Abdulazimova A."/>
            <person name="Shahmuradov I."/>
        </authorList>
    </citation>
    <scope>NUCLEOTIDE SEQUENCE [LARGE SCALE GENOMIC DNA]</scope>
    <source>
        <strain evidence="2">cv. AG2017</strain>
        <tissue evidence="1">Leaf</tissue>
    </source>
</reference>
<proteinExistence type="predicted"/>
<protein>
    <submittedName>
        <fullName evidence="1">Uncharacterized protein</fullName>
    </submittedName>
</protein>
<evidence type="ECO:0000313" key="1">
    <source>
        <dbReference type="EMBL" id="PKI60296.1"/>
    </source>
</evidence>
<organism evidence="1 2">
    <name type="scientific">Punica granatum</name>
    <name type="common">Pomegranate</name>
    <dbReference type="NCBI Taxonomy" id="22663"/>
    <lineage>
        <taxon>Eukaryota</taxon>
        <taxon>Viridiplantae</taxon>
        <taxon>Streptophyta</taxon>
        <taxon>Embryophyta</taxon>
        <taxon>Tracheophyta</taxon>
        <taxon>Spermatophyta</taxon>
        <taxon>Magnoliopsida</taxon>
        <taxon>eudicotyledons</taxon>
        <taxon>Gunneridae</taxon>
        <taxon>Pentapetalae</taxon>
        <taxon>rosids</taxon>
        <taxon>malvids</taxon>
        <taxon>Myrtales</taxon>
        <taxon>Lythraceae</taxon>
        <taxon>Punica</taxon>
    </lineage>
</organism>
<gene>
    <name evidence="1" type="ORF">CRG98_019351</name>
</gene>
<sequence length="321" mass="35017">MARTAVRAFAGEAVRALAGAGWSTYMHKPGGGASRWAEGIKGRERKGGWWWGEPLRMDLRDAHPERDVDQAVLTAVSRALSHRRCGSHRREPPSTAAGVLSLAHPCLLRSPSLTGSTHLYLICVGLAQPIRPNPFSPVQSNIDDPIRSDVRPAPSHSRLSPERAAQLLPFAAQLPFPTQHRTCAPSPVCWPSARPVGLHLSDPSSAVRPPHFPFKPRLGQARIPRIRYIRGPTPSLVNHGVQCPQTPSACNLSAESGLVSTYCFALSSVYVEDDLDRASKSRLDMTWELDRSHGYQESHMALLPSVGSVGPDPRLFEPALL</sequence>
<comment type="caution">
    <text evidence="1">The sequence shown here is derived from an EMBL/GenBank/DDBJ whole genome shotgun (WGS) entry which is preliminary data.</text>
</comment>
<keyword evidence="2" id="KW-1185">Reference proteome</keyword>
<dbReference type="Proteomes" id="UP000233551">
    <property type="component" value="Unassembled WGS sequence"/>
</dbReference>
<dbReference type="EMBL" id="PGOL01001170">
    <property type="protein sequence ID" value="PKI60296.1"/>
    <property type="molecule type" value="Genomic_DNA"/>
</dbReference>
<name>A0A2I0JXV9_PUNGR</name>
<evidence type="ECO:0000313" key="2">
    <source>
        <dbReference type="Proteomes" id="UP000233551"/>
    </source>
</evidence>